<reference evidence="9 10" key="1">
    <citation type="submission" date="2019-08" db="EMBL/GenBank/DDBJ databases">
        <title>Genome sequence of Gillisia hiemivivida IC154 (type strain).</title>
        <authorList>
            <person name="Bowman J.P."/>
        </authorList>
    </citation>
    <scope>NUCLEOTIDE SEQUENCE [LARGE SCALE GENOMIC DNA]</scope>
    <source>
        <strain evidence="9 10">IC154</strain>
    </source>
</reference>
<evidence type="ECO:0000256" key="7">
    <source>
        <dbReference type="SAM" id="Phobius"/>
    </source>
</evidence>
<feature type="transmembrane region" description="Helical" evidence="7">
    <location>
        <begin position="519"/>
        <end position="537"/>
    </location>
</feature>
<evidence type="ECO:0000256" key="3">
    <source>
        <dbReference type="ARBA" id="ARBA00022692"/>
    </source>
</evidence>
<dbReference type="OrthoDB" id="9765532at2"/>
<dbReference type="AlphaFoldDB" id="A0A5C6ZZ02"/>
<feature type="transmembrane region" description="Helical" evidence="7">
    <location>
        <begin position="576"/>
        <end position="598"/>
    </location>
</feature>
<dbReference type="InterPro" id="IPR036721">
    <property type="entry name" value="RCK_C_sf"/>
</dbReference>
<dbReference type="GO" id="GO:0005886">
    <property type="term" value="C:plasma membrane"/>
    <property type="evidence" value="ECO:0007669"/>
    <property type="project" value="TreeGrafter"/>
</dbReference>
<comment type="subcellular location">
    <subcellularLocation>
        <location evidence="1">Membrane</location>
        <topology evidence="1">Multi-pass membrane protein</topology>
    </subcellularLocation>
</comment>
<dbReference type="Pfam" id="PF03600">
    <property type="entry name" value="CitMHS"/>
    <property type="match status" value="1"/>
</dbReference>
<keyword evidence="10" id="KW-1185">Reference proteome</keyword>
<dbReference type="Proteomes" id="UP000321367">
    <property type="component" value="Unassembled WGS sequence"/>
</dbReference>
<feature type="transmembrane region" description="Helical" evidence="7">
    <location>
        <begin position="5"/>
        <end position="23"/>
    </location>
</feature>
<dbReference type="Pfam" id="PF02080">
    <property type="entry name" value="TrkA_C"/>
    <property type="match status" value="2"/>
</dbReference>
<dbReference type="SUPFAM" id="SSF116726">
    <property type="entry name" value="TrkA C-terminal domain-like"/>
    <property type="match status" value="2"/>
</dbReference>
<feature type="transmembrane region" description="Helical" evidence="7">
    <location>
        <begin position="459"/>
        <end position="478"/>
    </location>
</feature>
<dbReference type="RefSeq" id="WP_146931534.1">
    <property type="nucleotide sequence ID" value="NZ_CBCSHZ010000005.1"/>
</dbReference>
<feature type="transmembrane region" description="Helical" evidence="7">
    <location>
        <begin position="140"/>
        <end position="161"/>
    </location>
</feature>
<comment type="caution">
    <text evidence="9">The sequence shown here is derived from an EMBL/GenBank/DDBJ whole genome shotgun (WGS) entry which is preliminary data.</text>
</comment>
<evidence type="ECO:0000256" key="5">
    <source>
        <dbReference type="ARBA" id="ARBA00022989"/>
    </source>
</evidence>
<dbReference type="InterPro" id="IPR006037">
    <property type="entry name" value="RCK_C"/>
</dbReference>
<evidence type="ECO:0000259" key="8">
    <source>
        <dbReference type="PROSITE" id="PS51202"/>
    </source>
</evidence>
<feature type="transmembrane region" description="Helical" evidence="7">
    <location>
        <begin position="91"/>
        <end position="119"/>
    </location>
</feature>
<organism evidence="9 10">
    <name type="scientific">Gillisia hiemivivida</name>
    <dbReference type="NCBI Taxonomy" id="291190"/>
    <lineage>
        <taxon>Bacteria</taxon>
        <taxon>Pseudomonadati</taxon>
        <taxon>Bacteroidota</taxon>
        <taxon>Flavobacteriia</taxon>
        <taxon>Flavobacteriales</taxon>
        <taxon>Flavobacteriaceae</taxon>
        <taxon>Gillisia</taxon>
    </lineage>
</organism>
<keyword evidence="3 7" id="KW-0812">Transmembrane</keyword>
<dbReference type="InterPro" id="IPR051679">
    <property type="entry name" value="DASS-Related_Transporters"/>
</dbReference>
<protein>
    <submittedName>
        <fullName evidence="9">SLC13 family permease</fullName>
    </submittedName>
</protein>
<dbReference type="PROSITE" id="PS51202">
    <property type="entry name" value="RCK_C"/>
    <property type="match status" value="2"/>
</dbReference>
<proteinExistence type="predicted"/>
<evidence type="ECO:0000256" key="1">
    <source>
        <dbReference type="ARBA" id="ARBA00004141"/>
    </source>
</evidence>
<evidence type="ECO:0000313" key="10">
    <source>
        <dbReference type="Proteomes" id="UP000321367"/>
    </source>
</evidence>
<gene>
    <name evidence="9" type="ORF">ES724_07220</name>
</gene>
<dbReference type="Gene3D" id="3.30.70.1450">
    <property type="entry name" value="Regulator of K+ conductance, C-terminal domain"/>
    <property type="match status" value="2"/>
</dbReference>
<evidence type="ECO:0000256" key="6">
    <source>
        <dbReference type="ARBA" id="ARBA00023136"/>
    </source>
</evidence>
<feature type="transmembrane region" description="Helical" evidence="7">
    <location>
        <begin position="29"/>
        <end position="44"/>
    </location>
</feature>
<accession>A0A5C6ZZ02</accession>
<feature type="transmembrane region" description="Helical" evidence="7">
    <location>
        <begin position="181"/>
        <end position="200"/>
    </location>
</feature>
<feature type="domain" description="RCK C-terminal" evidence="8">
    <location>
        <begin position="206"/>
        <end position="290"/>
    </location>
</feature>
<dbReference type="InterPro" id="IPR004680">
    <property type="entry name" value="Cit_transptr-like_dom"/>
</dbReference>
<evidence type="ECO:0000256" key="4">
    <source>
        <dbReference type="ARBA" id="ARBA00022737"/>
    </source>
</evidence>
<keyword evidence="2" id="KW-0813">Transport</keyword>
<keyword evidence="6 7" id="KW-0472">Membrane</keyword>
<keyword evidence="4" id="KW-0677">Repeat</keyword>
<dbReference type="PANTHER" id="PTHR43652:SF2">
    <property type="entry name" value="BASIC AMINO ACID ANTIPORTER YFCC-RELATED"/>
    <property type="match status" value="1"/>
</dbReference>
<feature type="transmembrane region" description="Helical" evidence="7">
    <location>
        <begin position="56"/>
        <end position="79"/>
    </location>
</feature>
<keyword evidence="5 7" id="KW-1133">Transmembrane helix</keyword>
<dbReference type="PANTHER" id="PTHR43652">
    <property type="entry name" value="BASIC AMINO ACID ANTIPORTER YFCC-RELATED"/>
    <property type="match status" value="1"/>
</dbReference>
<evidence type="ECO:0000313" key="9">
    <source>
        <dbReference type="EMBL" id="TXD94049.1"/>
    </source>
</evidence>
<sequence length="604" mass="66672">MSIEIILIFIILGIVIILFALEVFPVDKIAFFIMVSLLLAKLITPEEAISGFANPATITVLALMIIAIGLETNGVISWLSKGLKNLKGLPIYLMIPIFMLIAGSISAFINTTAVVIVFIKVITELSAKYDIPSEKLLLPVSFAGIIGGSCTLMGTSTNLIVNAIAIEKGVERFTFFEFTKYGVIFLGITILIVSLLYKFLPSKGKIDISKDYNLDEYITKIIINKGSEVIGKKILDTFFHDNMEVEILRLNRDGIINDRPGKYTILKAKDQLLLRCNLENLVKLKEQKGFSVINKDSKKMTLPIIDAEGLEENIQVVEILMLPNSPLIGKSIRSVGNFDLQGAVPLAIKKRNSFRHPEDRVFRNKRDEIELRVGDRLLVEVSTKALSDLGKIDNITILQQHHEIEVKKKSKRLISLGILVIVVALSAFSIFPILQSALVGVFLMIFTKCLDLGKAYSQINWQVIFLLAGMIPLGIAMSNSGADMWIADHLLALFTEQSSTIIIGILFLVTMILSGFVSNNATAIIITPIAITIASTMQLDPKPFIMAIMFAANFSFFTPVGYQTNTLIYGMGIYKFKHFLIIGGSVSLVLWIVASLLLSGTFTV</sequence>
<feature type="domain" description="RCK C-terminal" evidence="8">
    <location>
        <begin position="302"/>
        <end position="395"/>
    </location>
</feature>
<dbReference type="GO" id="GO:0008324">
    <property type="term" value="F:monoatomic cation transmembrane transporter activity"/>
    <property type="evidence" value="ECO:0007669"/>
    <property type="project" value="InterPro"/>
</dbReference>
<dbReference type="GO" id="GO:0006813">
    <property type="term" value="P:potassium ion transport"/>
    <property type="evidence" value="ECO:0007669"/>
    <property type="project" value="InterPro"/>
</dbReference>
<dbReference type="EMBL" id="VORY01000006">
    <property type="protein sequence ID" value="TXD94049.1"/>
    <property type="molecule type" value="Genomic_DNA"/>
</dbReference>
<evidence type="ECO:0000256" key="2">
    <source>
        <dbReference type="ARBA" id="ARBA00022448"/>
    </source>
</evidence>
<feature type="transmembrane region" description="Helical" evidence="7">
    <location>
        <begin position="544"/>
        <end position="564"/>
    </location>
</feature>
<name>A0A5C6ZZ02_9FLAO</name>
<feature type="transmembrane region" description="Helical" evidence="7">
    <location>
        <begin position="416"/>
        <end position="447"/>
    </location>
</feature>